<gene>
    <name evidence="1" type="ORF">QTO34_009397</name>
</gene>
<keyword evidence="2" id="KW-1185">Reference proteome</keyword>
<sequence>MGGMMVRTEEKYVMSAKNKIQKLSTVILSSDTYPSTAHGTAESIRAFGITRFFTGKGAESPHTPGSTGIGYQ</sequence>
<dbReference type="Proteomes" id="UP001177744">
    <property type="component" value="Unassembled WGS sequence"/>
</dbReference>
<evidence type="ECO:0000313" key="1">
    <source>
        <dbReference type="EMBL" id="KAK1331442.1"/>
    </source>
</evidence>
<organism evidence="1 2">
    <name type="scientific">Cnephaeus nilssonii</name>
    <name type="common">Northern bat</name>
    <name type="synonym">Eptesicus nilssonii</name>
    <dbReference type="NCBI Taxonomy" id="3371016"/>
    <lineage>
        <taxon>Eukaryota</taxon>
        <taxon>Metazoa</taxon>
        <taxon>Chordata</taxon>
        <taxon>Craniata</taxon>
        <taxon>Vertebrata</taxon>
        <taxon>Euteleostomi</taxon>
        <taxon>Mammalia</taxon>
        <taxon>Eutheria</taxon>
        <taxon>Laurasiatheria</taxon>
        <taxon>Chiroptera</taxon>
        <taxon>Yangochiroptera</taxon>
        <taxon>Vespertilionidae</taxon>
        <taxon>Cnephaeus</taxon>
    </lineage>
</organism>
<dbReference type="AlphaFoldDB" id="A0AA40LGJ0"/>
<proteinExistence type="predicted"/>
<accession>A0AA40LGJ0</accession>
<protein>
    <submittedName>
        <fullName evidence="1">Uncharacterized protein</fullName>
    </submittedName>
</protein>
<reference evidence="1" key="1">
    <citation type="submission" date="2023-06" db="EMBL/GenBank/DDBJ databases">
        <title>Reference genome for the Northern bat (Eptesicus nilssonii), a most northern bat species.</title>
        <authorList>
            <person name="Laine V.N."/>
            <person name="Pulliainen A.T."/>
            <person name="Lilley T.M."/>
        </authorList>
    </citation>
    <scope>NUCLEOTIDE SEQUENCE</scope>
    <source>
        <strain evidence="1">BLF_Eptnil</strain>
        <tissue evidence="1">Kidney</tissue>
    </source>
</reference>
<dbReference type="EMBL" id="JAULJE010000020">
    <property type="protein sequence ID" value="KAK1331442.1"/>
    <property type="molecule type" value="Genomic_DNA"/>
</dbReference>
<name>A0AA40LGJ0_CNENI</name>
<comment type="caution">
    <text evidence="1">The sequence shown here is derived from an EMBL/GenBank/DDBJ whole genome shotgun (WGS) entry which is preliminary data.</text>
</comment>
<evidence type="ECO:0000313" key="2">
    <source>
        <dbReference type="Proteomes" id="UP001177744"/>
    </source>
</evidence>